<sequence length="394" mass="45333">MSISMTTGEDNRFSIVEASFGPRIVIFESQDVVEACRRNGLEGFSSLVRPFEYIDRVSVRHSNYSTTVKDSLRLSFFSAGKLSEEGKKILDSDGQRERHDQDGWIKDSLIQNVFNRKSIDRWNSNMRAISSEHLTSNPTSPSANQQTSFKLKRENEWIGSELLSSDYTEEYPRPSTPWYNGFLSSLIEHRPLVQFDSTSHPIAALVVVSTNHPEPLNEFAKLYEASGKDGSGWPSLDWFESGKILRYYLLVHEINEEPDGGRPAAIDLLESLKRAYGLNCGLFCMNSENTDWLKAKRSLERDRDPGNVRSDDQPKKFDHWFKFNQNNQQHQLVDLNDEDVIGKRFGEFISEEDVLSLRLLLREFTLQSLIPHIERCVQQWNETVSYIIISLTFC</sequence>
<evidence type="ECO:0000313" key="1">
    <source>
        <dbReference type="EMBL" id="CAH7669280.1"/>
    </source>
</evidence>
<dbReference type="Pfam" id="PF12739">
    <property type="entry name" value="TRAPPC-Trs85"/>
    <property type="match status" value="1"/>
</dbReference>
<accession>A0AAV0ANJ1</accession>
<evidence type="ECO:0000313" key="2">
    <source>
        <dbReference type="Proteomes" id="UP001153365"/>
    </source>
</evidence>
<dbReference type="Proteomes" id="UP001153365">
    <property type="component" value="Unassembled WGS sequence"/>
</dbReference>
<dbReference type="PANTHER" id="PTHR12975">
    <property type="entry name" value="TRANSPORT PROTEIN TRAPP"/>
    <property type="match status" value="1"/>
</dbReference>
<dbReference type="GO" id="GO:1990072">
    <property type="term" value="C:TRAPPIII protein complex"/>
    <property type="evidence" value="ECO:0007669"/>
    <property type="project" value="TreeGrafter"/>
</dbReference>
<dbReference type="AlphaFoldDB" id="A0AAV0ANJ1"/>
<reference evidence="1" key="1">
    <citation type="submission" date="2022-06" db="EMBL/GenBank/DDBJ databases">
        <authorList>
            <consortium name="SYNGENTA / RWTH Aachen University"/>
        </authorList>
    </citation>
    <scope>NUCLEOTIDE SEQUENCE</scope>
</reference>
<name>A0AAV0ANJ1_PHAPC</name>
<gene>
    <name evidence="1" type="ORF">PPACK8108_LOCUS3873</name>
</gene>
<organism evidence="1 2">
    <name type="scientific">Phakopsora pachyrhizi</name>
    <name type="common">Asian soybean rust disease fungus</name>
    <dbReference type="NCBI Taxonomy" id="170000"/>
    <lineage>
        <taxon>Eukaryota</taxon>
        <taxon>Fungi</taxon>
        <taxon>Dikarya</taxon>
        <taxon>Basidiomycota</taxon>
        <taxon>Pucciniomycotina</taxon>
        <taxon>Pucciniomycetes</taxon>
        <taxon>Pucciniales</taxon>
        <taxon>Phakopsoraceae</taxon>
        <taxon>Phakopsora</taxon>
    </lineage>
</organism>
<comment type="caution">
    <text evidence="1">The sequence shown here is derived from an EMBL/GenBank/DDBJ whole genome shotgun (WGS) entry which is preliminary data.</text>
</comment>
<dbReference type="PANTHER" id="PTHR12975:SF6">
    <property type="entry name" value="TRAFFICKING PROTEIN PARTICLE COMPLEX SUBUNIT 8"/>
    <property type="match status" value="1"/>
</dbReference>
<dbReference type="InterPro" id="IPR024420">
    <property type="entry name" value="TRAPP_III_complex_Trs85"/>
</dbReference>
<keyword evidence="2" id="KW-1185">Reference proteome</keyword>
<proteinExistence type="predicted"/>
<dbReference type="EMBL" id="CALTRL010000686">
    <property type="protein sequence ID" value="CAH7669280.1"/>
    <property type="molecule type" value="Genomic_DNA"/>
</dbReference>
<protein>
    <submittedName>
        <fullName evidence="1">ER-golgi trafficking TRAPP I complex 85 kDa subunit-domain-containing protein</fullName>
    </submittedName>
</protein>